<dbReference type="GO" id="GO:0006730">
    <property type="term" value="P:one-carbon metabolic process"/>
    <property type="evidence" value="ECO:0007669"/>
    <property type="project" value="InterPro"/>
</dbReference>
<reference evidence="8 9" key="1">
    <citation type="journal article" date="2016" name="Nat. Commun.">
        <title>Thousands of microbial genomes shed light on interconnected biogeochemical processes in an aquifer system.</title>
        <authorList>
            <person name="Anantharaman K."/>
            <person name="Brown C.T."/>
            <person name="Hug L.A."/>
            <person name="Sharon I."/>
            <person name="Castelle C.J."/>
            <person name="Probst A.J."/>
            <person name="Thomas B.C."/>
            <person name="Singh A."/>
            <person name="Wilkins M.J."/>
            <person name="Karaoz U."/>
            <person name="Brodie E.L."/>
            <person name="Williams K.H."/>
            <person name="Hubbard S.S."/>
            <person name="Banfield J.F."/>
        </authorList>
    </citation>
    <scope>NUCLEOTIDE SEQUENCE [LARGE SCALE GENOMIC DNA]</scope>
    <source>
        <strain evidence="9">RIFCSPLOWO2_12_FULL_64_10</strain>
    </source>
</reference>
<evidence type="ECO:0000313" key="8">
    <source>
        <dbReference type="EMBL" id="OGG46958.1"/>
    </source>
</evidence>
<evidence type="ECO:0000313" key="9">
    <source>
        <dbReference type="Proteomes" id="UP000178606"/>
    </source>
</evidence>
<evidence type="ECO:0000256" key="1">
    <source>
        <dbReference type="ARBA" id="ARBA00001947"/>
    </source>
</evidence>
<dbReference type="GO" id="GO:0046872">
    <property type="term" value="F:metal ion binding"/>
    <property type="evidence" value="ECO:0007669"/>
    <property type="project" value="UniProtKB-KW"/>
</dbReference>
<evidence type="ECO:0000259" key="7">
    <source>
        <dbReference type="Pfam" id="PF01208"/>
    </source>
</evidence>
<protein>
    <recommendedName>
        <fullName evidence="7">Uroporphyrinogen decarboxylase (URO-D) domain-containing protein</fullName>
    </recommendedName>
</protein>
<organism evidence="8 9">
    <name type="scientific">Handelsmanbacteria sp. (strain RIFCSPLOWO2_12_FULL_64_10)</name>
    <dbReference type="NCBI Taxonomy" id="1817868"/>
    <lineage>
        <taxon>Bacteria</taxon>
        <taxon>Candidatus Handelsmaniibacteriota</taxon>
    </lineage>
</organism>
<dbReference type="EMBL" id="MFKF01000279">
    <property type="protein sequence ID" value="OGG46958.1"/>
    <property type="molecule type" value="Genomic_DNA"/>
</dbReference>
<dbReference type="GO" id="GO:0008168">
    <property type="term" value="F:methyltransferase activity"/>
    <property type="evidence" value="ECO:0007669"/>
    <property type="project" value="UniProtKB-KW"/>
</dbReference>
<keyword evidence="6" id="KW-0484">Methanogenesis</keyword>
<dbReference type="InterPro" id="IPR006360">
    <property type="entry name" value="Mtase_MtaA_CmuA"/>
</dbReference>
<dbReference type="PANTHER" id="PTHR47099:SF1">
    <property type="entry name" value="METHYLCOBAMIDE:COM METHYLTRANSFERASE MTBA"/>
    <property type="match status" value="1"/>
</dbReference>
<dbReference type="InterPro" id="IPR038071">
    <property type="entry name" value="UROD/MetE-like_sf"/>
</dbReference>
<keyword evidence="2" id="KW-0489">Methyltransferase</keyword>
<proteinExistence type="predicted"/>
<dbReference type="AlphaFoldDB" id="A0A1F6CCN3"/>
<gene>
    <name evidence="8" type="ORF">A3F84_21025</name>
</gene>
<dbReference type="GO" id="GO:0006779">
    <property type="term" value="P:porphyrin-containing compound biosynthetic process"/>
    <property type="evidence" value="ECO:0007669"/>
    <property type="project" value="InterPro"/>
</dbReference>
<dbReference type="Gene3D" id="3.20.20.210">
    <property type="match status" value="1"/>
</dbReference>
<dbReference type="GO" id="GO:0004853">
    <property type="term" value="F:uroporphyrinogen decarboxylase activity"/>
    <property type="evidence" value="ECO:0007669"/>
    <property type="project" value="InterPro"/>
</dbReference>
<sequence>MKPRERVLAALNRQPVDRTPCSNPTSVATVELMDLVDAPFPDANRDPEKMARLAATGYTELGFDSIMPVFTIIQESSALGCDIQWEEKDNWPTVRMNRPIWKEPEDIRIPKDLLTHNDTKCVLEAIRILKRDYGDEVAIIGKTMGPWSLGYHCFGVENFLLMSYDDPDKTRRCLDLMKEATVLFGNAQIEAGADALTLPDHATGDLVSGEYYKEYLQDLHVEFADRIKCPLILHICGNTLDRMGYIAQTGMHCFHFDSKNDPQEARRVTEGKIALVGNVNNPSTLYARSPEEVRKEIYHCLDAGVELVAPECAIPLRTRLENLTEIPKAVKDWHKEHASKE</sequence>
<feature type="domain" description="Uroporphyrinogen decarboxylase (URO-D)" evidence="7">
    <location>
        <begin position="3"/>
        <end position="333"/>
    </location>
</feature>
<dbReference type="SUPFAM" id="SSF51726">
    <property type="entry name" value="UROD/MetE-like"/>
    <property type="match status" value="1"/>
</dbReference>
<keyword evidence="5" id="KW-0862">Zinc</keyword>
<keyword evidence="3" id="KW-0808">Transferase</keyword>
<dbReference type="PANTHER" id="PTHR47099">
    <property type="entry name" value="METHYLCOBAMIDE:COM METHYLTRANSFERASE MTBA"/>
    <property type="match status" value="1"/>
</dbReference>
<comment type="caution">
    <text evidence="8">The sequence shown here is derived from an EMBL/GenBank/DDBJ whole genome shotgun (WGS) entry which is preliminary data.</text>
</comment>
<dbReference type="Proteomes" id="UP000178606">
    <property type="component" value="Unassembled WGS sequence"/>
</dbReference>
<dbReference type="NCBIfam" id="NF004889">
    <property type="entry name" value="PRK06252.1"/>
    <property type="match status" value="1"/>
</dbReference>
<evidence type="ECO:0000256" key="2">
    <source>
        <dbReference type="ARBA" id="ARBA00022603"/>
    </source>
</evidence>
<dbReference type="NCBIfam" id="TIGR01463">
    <property type="entry name" value="mtaA_cmuA"/>
    <property type="match status" value="1"/>
</dbReference>
<evidence type="ECO:0000256" key="5">
    <source>
        <dbReference type="ARBA" id="ARBA00022833"/>
    </source>
</evidence>
<dbReference type="GO" id="GO:0015948">
    <property type="term" value="P:methanogenesis"/>
    <property type="evidence" value="ECO:0007669"/>
    <property type="project" value="UniProtKB-KW"/>
</dbReference>
<accession>A0A1F6CCN3</accession>
<keyword evidence="4" id="KW-0479">Metal-binding</keyword>
<dbReference type="Pfam" id="PF01208">
    <property type="entry name" value="URO-D"/>
    <property type="match status" value="1"/>
</dbReference>
<comment type="cofactor">
    <cofactor evidence="1">
        <name>Zn(2+)</name>
        <dbReference type="ChEBI" id="CHEBI:29105"/>
    </cofactor>
</comment>
<dbReference type="GO" id="GO:0032259">
    <property type="term" value="P:methylation"/>
    <property type="evidence" value="ECO:0007669"/>
    <property type="project" value="UniProtKB-KW"/>
</dbReference>
<dbReference type="InterPro" id="IPR000257">
    <property type="entry name" value="Uroporphyrinogen_deCOase"/>
</dbReference>
<evidence type="ECO:0000256" key="6">
    <source>
        <dbReference type="ARBA" id="ARBA00022994"/>
    </source>
</evidence>
<name>A0A1F6CCN3_HANXR</name>
<evidence type="ECO:0000256" key="3">
    <source>
        <dbReference type="ARBA" id="ARBA00022679"/>
    </source>
</evidence>
<evidence type="ECO:0000256" key="4">
    <source>
        <dbReference type="ARBA" id="ARBA00022723"/>
    </source>
</evidence>
<dbReference type="InterPro" id="IPR052024">
    <property type="entry name" value="Methanogen_methyltrans"/>
</dbReference>